<dbReference type="EMBL" id="ML143533">
    <property type="protein sequence ID" value="TBU22647.1"/>
    <property type="molecule type" value="Genomic_DNA"/>
</dbReference>
<organism evidence="3">
    <name type="scientific">Dichomitus squalens</name>
    <dbReference type="NCBI Taxonomy" id="114155"/>
    <lineage>
        <taxon>Eukaryota</taxon>
        <taxon>Fungi</taxon>
        <taxon>Dikarya</taxon>
        <taxon>Basidiomycota</taxon>
        <taxon>Agaricomycotina</taxon>
        <taxon>Agaricomycetes</taxon>
        <taxon>Polyporales</taxon>
        <taxon>Polyporaceae</taxon>
        <taxon>Dichomitus</taxon>
    </lineage>
</organism>
<evidence type="ECO:0000259" key="2">
    <source>
        <dbReference type="Pfam" id="PF20151"/>
    </source>
</evidence>
<dbReference type="AlphaFoldDB" id="A0A4Q9M8B5"/>
<proteinExistence type="predicted"/>
<feature type="domain" description="DUF6533" evidence="2">
    <location>
        <begin position="2"/>
        <end position="46"/>
    </location>
</feature>
<dbReference type="OrthoDB" id="2745993at2759"/>
<gene>
    <name evidence="3" type="ORF">BD311DRAFT_675614</name>
</gene>
<dbReference type="InterPro" id="IPR045340">
    <property type="entry name" value="DUF6533"/>
</dbReference>
<keyword evidence="1" id="KW-0472">Membrane</keyword>
<evidence type="ECO:0000256" key="1">
    <source>
        <dbReference type="SAM" id="Phobius"/>
    </source>
</evidence>
<feature type="transmembrane region" description="Helical" evidence="1">
    <location>
        <begin position="157"/>
        <end position="182"/>
    </location>
</feature>
<feature type="transmembrane region" description="Helical" evidence="1">
    <location>
        <begin position="241"/>
        <end position="261"/>
    </location>
</feature>
<accession>A0A4Q9M8B5</accession>
<dbReference type="Pfam" id="PF20151">
    <property type="entry name" value="DUF6533"/>
    <property type="match status" value="1"/>
</dbReference>
<feature type="transmembrane region" description="Helical" evidence="1">
    <location>
        <begin position="203"/>
        <end position="229"/>
    </location>
</feature>
<evidence type="ECO:0000313" key="3">
    <source>
        <dbReference type="EMBL" id="TBU22647.1"/>
    </source>
</evidence>
<keyword evidence="1" id="KW-0812">Transmembrane</keyword>
<feature type="non-terminal residue" evidence="3">
    <location>
        <position position="1"/>
    </location>
</feature>
<dbReference type="Proteomes" id="UP000292957">
    <property type="component" value="Unassembled WGS sequence"/>
</dbReference>
<sequence length="321" mass="34925">ILTVAAIALFLYDSIITTGEEIRCFWGRRVTGAAILYWLIKYMTMLDLVWELAAGSGKISSKQAYSRRIYSPSCSASVRGETAVDFSLPLIPAAFTGIRVYALRRSYLLGSITFVLSSVSAGVNFVHFWFGLTGENLFPAGCTGIDGESIDLVKKSVLPYIIIVARSCLIAADCIAIGATWFTLARPGEIGHIRSIKGSVSHILLADGTIYFLILAILNCVHLALTLLSVPRYFVTMNRQLLTLCSLTSGLTSILVSRFLLHIQCASLRTVGSMPSSQVSSIELDRSLFMERAVGSLGTCIAADDYLGQDEHSTLGEDEER</sequence>
<reference evidence="3" key="1">
    <citation type="submission" date="2019-01" db="EMBL/GenBank/DDBJ databases">
        <title>Draft genome sequences of three monokaryotic isolates of the white-rot basidiomycete fungus Dichomitus squalens.</title>
        <authorList>
            <consortium name="DOE Joint Genome Institute"/>
            <person name="Lopez S.C."/>
            <person name="Andreopoulos B."/>
            <person name="Pangilinan J."/>
            <person name="Lipzen A."/>
            <person name="Riley R."/>
            <person name="Ahrendt S."/>
            <person name="Ng V."/>
            <person name="Barry K."/>
            <person name="Daum C."/>
            <person name="Grigoriev I.V."/>
            <person name="Hilden K.S."/>
            <person name="Makela M.R."/>
            <person name="de Vries R.P."/>
        </authorList>
    </citation>
    <scope>NUCLEOTIDE SEQUENCE [LARGE SCALE GENOMIC DNA]</scope>
    <source>
        <strain evidence="3">OM18370.1</strain>
    </source>
</reference>
<protein>
    <recommendedName>
        <fullName evidence="2">DUF6533 domain-containing protein</fullName>
    </recommendedName>
</protein>
<name>A0A4Q9M8B5_9APHY</name>
<keyword evidence="1" id="KW-1133">Transmembrane helix</keyword>
<feature type="transmembrane region" description="Helical" evidence="1">
    <location>
        <begin position="107"/>
        <end position="130"/>
    </location>
</feature>